<dbReference type="InterPro" id="IPR033658">
    <property type="entry name" value="GRX_PICOT-like"/>
</dbReference>
<feature type="region of interest" description="Disordered" evidence="5">
    <location>
        <begin position="299"/>
        <end position="321"/>
    </location>
</feature>
<organism evidence="7 8">
    <name type="scientific">Elliptochloris bilobata</name>
    <dbReference type="NCBI Taxonomy" id="381761"/>
    <lineage>
        <taxon>Eukaryota</taxon>
        <taxon>Viridiplantae</taxon>
        <taxon>Chlorophyta</taxon>
        <taxon>core chlorophytes</taxon>
        <taxon>Trebouxiophyceae</taxon>
        <taxon>Trebouxiophyceae incertae sedis</taxon>
        <taxon>Elliptochloris clade</taxon>
        <taxon>Elliptochloris</taxon>
    </lineage>
</organism>
<dbReference type="Pfam" id="PF00462">
    <property type="entry name" value="Glutaredoxin"/>
    <property type="match status" value="2"/>
</dbReference>
<dbReference type="FunFam" id="3.40.30.10:FF:000012">
    <property type="entry name" value="Monothiol glutaredoxin"/>
    <property type="match status" value="2"/>
</dbReference>
<dbReference type="InterPro" id="IPR036249">
    <property type="entry name" value="Thioredoxin-like_sf"/>
</dbReference>
<comment type="caution">
    <text evidence="7">The sequence shown here is derived from an EMBL/GenBank/DDBJ whole genome shotgun (WGS) entry which is preliminary data.</text>
</comment>
<feature type="domain" description="Thioredoxin" evidence="6">
    <location>
        <begin position="1"/>
        <end position="106"/>
    </location>
</feature>
<dbReference type="PROSITE" id="PS51354">
    <property type="entry name" value="GLUTAREDOXIN_2"/>
    <property type="match status" value="2"/>
</dbReference>
<dbReference type="PANTHER" id="PTHR10293">
    <property type="entry name" value="GLUTAREDOXIN FAMILY MEMBER"/>
    <property type="match status" value="1"/>
</dbReference>
<accession>A0AAW1SGW6</accession>
<dbReference type="GO" id="GO:0051536">
    <property type="term" value="F:iron-sulfur cluster binding"/>
    <property type="evidence" value="ECO:0007669"/>
    <property type="project" value="UniProtKB-KW"/>
</dbReference>
<dbReference type="GO" id="GO:0006879">
    <property type="term" value="P:intracellular iron ion homeostasis"/>
    <property type="evidence" value="ECO:0007669"/>
    <property type="project" value="TreeGrafter"/>
</dbReference>
<keyword evidence="8" id="KW-1185">Reference proteome</keyword>
<dbReference type="InterPro" id="IPR004480">
    <property type="entry name" value="Monothiol_GRX-rel"/>
</dbReference>
<dbReference type="SUPFAM" id="SSF52833">
    <property type="entry name" value="Thioredoxin-like"/>
    <property type="match status" value="3"/>
</dbReference>
<evidence type="ECO:0000313" key="7">
    <source>
        <dbReference type="EMBL" id="KAK9845491.1"/>
    </source>
</evidence>
<dbReference type="InterPro" id="IPR013766">
    <property type="entry name" value="Thioredoxin_domain"/>
</dbReference>
<evidence type="ECO:0000259" key="6">
    <source>
        <dbReference type="PROSITE" id="PS51352"/>
    </source>
</evidence>
<dbReference type="Gene3D" id="3.40.30.10">
    <property type="entry name" value="Glutaredoxin"/>
    <property type="match status" value="3"/>
</dbReference>
<dbReference type="PROSITE" id="PS51352">
    <property type="entry name" value="THIOREDOXIN_2"/>
    <property type="match status" value="1"/>
</dbReference>
<keyword evidence="3" id="KW-0408">Iron</keyword>
<dbReference type="CDD" id="cd03028">
    <property type="entry name" value="GRX_PICOT_like"/>
    <property type="match status" value="2"/>
</dbReference>
<dbReference type="GO" id="GO:0005829">
    <property type="term" value="C:cytosol"/>
    <property type="evidence" value="ECO:0007669"/>
    <property type="project" value="TreeGrafter"/>
</dbReference>
<evidence type="ECO:0000313" key="8">
    <source>
        <dbReference type="Proteomes" id="UP001445335"/>
    </source>
</evidence>
<sequence length="428" mass="43337">MAAVEDVRSASAFEEATQASTLVAVDFWAPWCEPCKTLDEVFALLAADNGHAKFLRVEAEEVPEVTEKLGVTVVPYFAILKSGRVAARVEGADAAALSAAVAEHIAAAEPPHAKPAPAPAAQAMRAAVAEPAVATSDGRDGLSTAARIQQLLASAPVMLFMKGSREAPRCGFSRHVCDALDAVDVCYATFDILGDEEIRQGLKKYSQWPTYPQLYVAGELLGGADIVDELAQTGALRSAVNEALAVSPSAAAAAAPPLDFGAGSAPAVNDGGASAAGAPSAATGSGAFASAPAAAAGRGADAAPGGHAAHDGPAAVAASSGGGASEQELRALVAQQPVMLFMKGTPDAPRCGFSARVVQALRTAGLGFGAFDILTSDAVRQGLKALSDWPTYPQLYAGGELVGGCDIVEEMAQAGVLREELGEMAART</sequence>
<keyword evidence="2" id="KW-0479">Metal-binding</keyword>
<evidence type="ECO:0000256" key="2">
    <source>
        <dbReference type="ARBA" id="ARBA00022723"/>
    </source>
</evidence>
<protein>
    <recommendedName>
        <fullName evidence="6">Thioredoxin domain-containing protein</fullName>
    </recommendedName>
</protein>
<evidence type="ECO:0000256" key="3">
    <source>
        <dbReference type="ARBA" id="ARBA00023004"/>
    </source>
</evidence>
<comment type="similarity">
    <text evidence="1">Belongs to the glutaredoxin family. CGFS subfamily.</text>
</comment>
<dbReference type="InterPro" id="IPR002109">
    <property type="entry name" value="Glutaredoxin"/>
</dbReference>
<feature type="compositionally biased region" description="Low complexity" evidence="5">
    <location>
        <begin position="299"/>
        <end position="319"/>
    </location>
</feature>
<evidence type="ECO:0000256" key="5">
    <source>
        <dbReference type="SAM" id="MobiDB-lite"/>
    </source>
</evidence>
<reference evidence="7 8" key="1">
    <citation type="journal article" date="2024" name="Nat. Commun.">
        <title>Phylogenomics reveals the evolutionary origins of lichenization in chlorophyte algae.</title>
        <authorList>
            <person name="Puginier C."/>
            <person name="Libourel C."/>
            <person name="Otte J."/>
            <person name="Skaloud P."/>
            <person name="Haon M."/>
            <person name="Grisel S."/>
            <person name="Petersen M."/>
            <person name="Berrin J.G."/>
            <person name="Delaux P.M."/>
            <person name="Dal Grande F."/>
            <person name="Keller J."/>
        </authorList>
    </citation>
    <scope>NUCLEOTIDE SEQUENCE [LARGE SCALE GENOMIC DNA]</scope>
    <source>
        <strain evidence="7 8">SAG 245.80</strain>
    </source>
</reference>
<dbReference type="NCBIfam" id="TIGR00365">
    <property type="entry name" value="Grx4 family monothiol glutaredoxin"/>
    <property type="match status" value="2"/>
</dbReference>
<name>A0AAW1SGW6_9CHLO</name>
<proteinExistence type="inferred from homology"/>
<dbReference type="EMBL" id="JALJOU010000003">
    <property type="protein sequence ID" value="KAK9845491.1"/>
    <property type="molecule type" value="Genomic_DNA"/>
</dbReference>
<evidence type="ECO:0000256" key="4">
    <source>
        <dbReference type="ARBA" id="ARBA00023014"/>
    </source>
</evidence>
<keyword evidence="4" id="KW-0411">Iron-sulfur</keyword>
<gene>
    <name evidence="7" type="ORF">WJX81_007843</name>
</gene>
<dbReference type="GO" id="GO:0005634">
    <property type="term" value="C:nucleus"/>
    <property type="evidence" value="ECO:0007669"/>
    <property type="project" value="TreeGrafter"/>
</dbReference>
<evidence type="ECO:0000256" key="1">
    <source>
        <dbReference type="ARBA" id="ARBA00008983"/>
    </source>
</evidence>
<dbReference type="Pfam" id="PF00085">
    <property type="entry name" value="Thioredoxin"/>
    <property type="match status" value="1"/>
</dbReference>
<dbReference type="GO" id="GO:0046872">
    <property type="term" value="F:metal ion binding"/>
    <property type="evidence" value="ECO:0007669"/>
    <property type="project" value="UniProtKB-KW"/>
</dbReference>
<dbReference type="PANTHER" id="PTHR10293:SF73">
    <property type="entry name" value="GLUTAREDOXIN-3"/>
    <property type="match status" value="1"/>
</dbReference>
<dbReference type="Proteomes" id="UP001445335">
    <property type="component" value="Unassembled WGS sequence"/>
</dbReference>
<dbReference type="AlphaFoldDB" id="A0AAW1SGW6"/>